<dbReference type="CDD" id="cd11288">
    <property type="entry name" value="gelsolin_S5_like"/>
    <property type="match status" value="1"/>
</dbReference>
<feature type="compositionally biased region" description="Polar residues" evidence="4">
    <location>
        <begin position="452"/>
        <end position="472"/>
    </location>
</feature>
<feature type="domain" description="HP" evidence="5">
    <location>
        <begin position="2653"/>
        <end position="2719"/>
    </location>
</feature>
<evidence type="ECO:0000313" key="7">
    <source>
        <dbReference type="Proteomes" id="UP000694389"/>
    </source>
</evidence>
<feature type="compositionally biased region" description="Pro residues" evidence="4">
    <location>
        <begin position="1513"/>
        <end position="1529"/>
    </location>
</feature>
<feature type="compositionally biased region" description="Basic and acidic residues" evidence="4">
    <location>
        <begin position="1320"/>
        <end position="1330"/>
    </location>
</feature>
<dbReference type="CDD" id="cd11289">
    <property type="entry name" value="gelsolin_S2_like"/>
    <property type="match status" value="1"/>
</dbReference>
<name>A0A8P4JXE9_DICLA</name>
<dbReference type="InterPro" id="IPR003128">
    <property type="entry name" value="Villin_headpiece"/>
</dbReference>
<reference evidence="6" key="2">
    <citation type="submission" date="2025-09" db="UniProtKB">
        <authorList>
            <consortium name="Ensembl"/>
        </authorList>
    </citation>
    <scope>IDENTIFICATION</scope>
</reference>
<evidence type="ECO:0000256" key="2">
    <source>
        <dbReference type="ARBA" id="ARBA00023203"/>
    </source>
</evidence>
<feature type="region of interest" description="Disordered" evidence="4">
    <location>
        <begin position="238"/>
        <end position="398"/>
    </location>
</feature>
<accession>A0A8P4JXE9</accession>
<feature type="compositionally biased region" description="Low complexity" evidence="4">
    <location>
        <begin position="184"/>
        <end position="202"/>
    </location>
</feature>
<dbReference type="Pfam" id="PF00626">
    <property type="entry name" value="Gelsolin"/>
    <property type="match status" value="1"/>
</dbReference>
<comment type="similarity">
    <text evidence="1">Belongs to the villin/gelsolin family.</text>
</comment>
<feature type="compositionally biased region" description="Basic and acidic residues" evidence="4">
    <location>
        <begin position="1365"/>
        <end position="1385"/>
    </location>
</feature>
<feature type="compositionally biased region" description="Basic and acidic residues" evidence="4">
    <location>
        <begin position="1054"/>
        <end position="1064"/>
    </location>
</feature>
<dbReference type="InterPro" id="IPR036886">
    <property type="entry name" value="Villin_headpiece_dom_sf"/>
</dbReference>
<evidence type="ECO:0000256" key="1">
    <source>
        <dbReference type="ARBA" id="ARBA00008418"/>
    </source>
</evidence>
<feature type="compositionally biased region" description="Pro residues" evidence="4">
    <location>
        <begin position="1456"/>
        <end position="1492"/>
    </location>
</feature>
<dbReference type="GeneTree" id="ENSGT00940000154653"/>
<feature type="compositionally biased region" description="Basic and acidic residues" evidence="4">
    <location>
        <begin position="1544"/>
        <end position="1555"/>
    </location>
</feature>
<dbReference type="SUPFAM" id="SSF47050">
    <property type="entry name" value="VHP, Villin headpiece domain"/>
    <property type="match status" value="1"/>
</dbReference>
<feature type="coiled-coil region" evidence="3">
    <location>
        <begin position="1870"/>
        <end position="1902"/>
    </location>
</feature>
<dbReference type="GO" id="GO:0051015">
    <property type="term" value="F:actin filament binding"/>
    <property type="evidence" value="ECO:0007669"/>
    <property type="project" value="InterPro"/>
</dbReference>
<dbReference type="InterPro" id="IPR007122">
    <property type="entry name" value="Villin/Gelsolin"/>
</dbReference>
<evidence type="ECO:0000256" key="4">
    <source>
        <dbReference type="SAM" id="MobiDB-lite"/>
    </source>
</evidence>
<evidence type="ECO:0000313" key="6">
    <source>
        <dbReference type="Ensembl" id="ENSDLAP00005066919.1"/>
    </source>
</evidence>
<dbReference type="GO" id="GO:0008154">
    <property type="term" value="P:actin polymerization or depolymerization"/>
    <property type="evidence" value="ECO:0007669"/>
    <property type="project" value="TreeGrafter"/>
</dbReference>
<dbReference type="PANTHER" id="PTHR11977">
    <property type="entry name" value="VILLIN"/>
    <property type="match status" value="1"/>
</dbReference>
<feature type="region of interest" description="Disordered" evidence="4">
    <location>
        <begin position="150"/>
        <end position="207"/>
    </location>
</feature>
<dbReference type="GO" id="GO:0051014">
    <property type="term" value="P:actin filament severing"/>
    <property type="evidence" value="ECO:0007669"/>
    <property type="project" value="TreeGrafter"/>
</dbReference>
<dbReference type="Gene3D" id="1.10.950.10">
    <property type="entry name" value="Villin headpiece domain"/>
    <property type="match status" value="1"/>
</dbReference>
<feature type="compositionally biased region" description="Basic and acidic residues" evidence="4">
    <location>
        <begin position="311"/>
        <end position="333"/>
    </location>
</feature>
<feature type="compositionally biased region" description="Low complexity" evidence="4">
    <location>
        <begin position="697"/>
        <end position="706"/>
    </location>
</feature>
<dbReference type="Gene3D" id="3.40.20.10">
    <property type="entry name" value="Severin"/>
    <property type="match status" value="5"/>
</dbReference>
<dbReference type="SUPFAM" id="SSF55753">
    <property type="entry name" value="Actin depolymerizing proteins"/>
    <property type="match status" value="5"/>
</dbReference>
<dbReference type="GO" id="GO:0005546">
    <property type="term" value="F:phosphatidylinositol-4,5-bisphosphate binding"/>
    <property type="evidence" value="ECO:0007669"/>
    <property type="project" value="TreeGrafter"/>
</dbReference>
<feature type="region of interest" description="Disordered" evidence="4">
    <location>
        <begin position="1193"/>
        <end position="1584"/>
    </location>
</feature>
<dbReference type="GO" id="GO:0051016">
    <property type="term" value="P:barbed-end actin filament capping"/>
    <property type="evidence" value="ECO:0007669"/>
    <property type="project" value="TreeGrafter"/>
</dbReference>
<sequence>MFRNPWISSYHVNDVQPCGQGIGSKAPTKLCTSTSLPTEALSFQSDFSLGDKTTLVKSLSDTDAKLLAALPKVSELKKYFEGTVTKDLGMNRKERIARRLEGIESDAPPALVPGGLVANRMLEEDPPRYTRASDPCEPCVMVRRYSREELEAPQKQVSSLDRSPQVKGGVGSSRQEPVLVYVDPVTLSTSTTPSSGPTDPASLSSKAERIARYKAERRRQLSERYGILLDQEADIDYTPRYRSRREPDISDRQTAARRDRDRQQTEEQGREPRVPYRSGVGRVYMRTHPDPASTSTSSPAHSNQAPPPTQERQRGFSERERVMNMENHRRASAQERSITSRTRTQEPHPPQSQQQQLPHHHQDDAKQEPSPASTRDYSIAAVPSSPRTARRASLPSTRYGISPGDLFIEQQAQSILNRQGIRVKERLSRDETVQRPPDSSPDRQQANRHRTQVNSAQYTPQRSDPTHQRTVPQPQPSPGYHPAHGQTAYPPSAPEYQRSGPAVDSQPYLAIPAPVATAKLPGPPEVQPRRRPSADQIYATHREARLEAKQALKEEAHTEGLLKSRKAVLPSEIRRRERSVDDTHRGRHEDMDWQNYSPEFRRMSRGEEDWDRERPRERGRERNVERIRERGRELLSSHDSQEERVFRSLQPSHTSVHQQPRQHQPSEPIYHQEPQILQQEAPTPQHHEPRRRQHGAQIQQPEPQRQPQHDHSRQPQEPLRQQQSQRQQEFEPQRQELPSQLQDSQRKQQKPQLDEDLELQRQRQQQQDPSGHQRFDSAVYLQKVSAVPQAKHRSMEISGGPKPKTRTRSMSDIGISEHTAMYRMERAAASRETMRAVPPSGMANGEMGALDTRVSVAQLRHSYLENANRKPELETTKVDLSAMEVDPASGSDRDRGTRRPRRYITPGDSRMSERFRTQPITSAERLESDRSRLSPSQLHDAEDEEKLDERAKMSVAAKRSLFRELEKTSDGGVPKPRSRNAAVERRLRRVQDRSHTQPVTNKEVVNASSDPATSSQPLGIYTNVTRVPSPTTVSTSVTSISIHASSKPGSAVLDQERETQEHQKPAQVPSTGAEGDAQQPVSDEPDLSTLSLTEKMALFNRLSHTTGKAAEETRGDTRQRRANARFQTQPITQGEVDQEAEPAVTSAVCNGDLEANQGEHVKNGVEIKLEPLSASLVRSVAAVTSQASVTAVTITPGSGGVSDDAGIRPGKSTAIPYIPAQQQVSSTTNSHQERALRYFSMTQSGDPGHHEPEPNSSPLLPESREKVGAPLPPTSSAGHRQQGEAVEEGLREHQEEEVRGRKQGGAREESQDSSIKGKLHSPDRDRDGRQRQQHPQPQPSADPSLWRGESEHLPSWRAADGNSLESRERAEGGGRGRRGYLREAAHSSSTQEQERSSGRSQAGISDLPDHPAPLRPLIAKVSSRTVSHVSSSQQQQQQQQQTNIQPPQTLPKPFTQQPPPTLPKPPSDIQPQPHSHPPPTYPKPFTQPPQTQPKPQGFVQPLPKPYPQTTAPQPQPKPQVPPQTPPKPQCFPQALVKSQSLPLDHSEDFSKHSVDSGDLLSPTESGDLPSDGMSSKQMSIRERVALLKKSGEEDWRNRINKKQEVVKVASTEQQAQVWETEQTSQKKEEGVVVQEYSAVSVSEQLWEPVFSSTFSPPISLGQKCQYIDHHSQKVGEEIDSQMTIEERKQMISIREDAWKTKGRGAANDSTQYTVAARMVKKGLAASSSVISPILSPVSTKLKSSTPAVKPQEEIEARPNMESDKKLDKLESFLGRLNSKVAGLQETTITVTEKAVKEVMKLDDEIFSKFYRCVAEFPRMPTRIEINEDFDTIFGSQGPKLTSAMVQHKRSVRPSRNVQSSRNPLKMLAAREDIRHEYTEQRLNVAQLESKRMKAEKKELTKTSEYSEAALAGLASKENFSSVSLRSVNISEQMSNNSAVPYKNLMLMQIKGRRHVQTRLVEPRASSLNSGDCFLLVTPEHCIVWIGEFSNVIEKAKAIDLATFIQTKKDMGCRANQVQTVEEGVNPQGPDTQQFWTILGGQTAYQPAGPPEDDEQFENAIVETNCIFRLLDDKLVPDDDEWGKVPRSSLLEPKEVLVFDFGSEVYVWHGKEVTLAQRKVAFQLAKHLWNGMFDYTCCDINPLDPGGCNTLIPRKGQGRPDWAIFGRLTEHNETILFKEKFMDWTEAKLPSPKEGSELVPELKEAPGRECRPYDATLMLPVLQSSMSTIMDGVNVGRGYGPVETEDHMRTQEISTVSVDVWHILEFDYSRLPRQSIGQFHEGDAYVVKWKYMVSTSVGRRQNPEARSSGPGKEKCCYFFWQGRHSTVNEKGTSALMTVELDEERGAQVQVQQGKEPPCFLQCFNGGMIVHAGKREEEEENTQSEWRLYCVRGEVPVEGHLLEVACHCSSLRSRASMILLNINKAIIYLWHGCKTQLHTRSVGNTAALKIKEQCPLEAGLHSSSKVTIHECDEGMEPPGFWEALGRKDRKAYDCMLQDPGKFNFTPRLFQLSSTSGEFVATESFHLSRASELVSSLPFLQEDLYNAPQPALFLVDNFHEVYLWQGWWPQDSECTGSARIRWDADRKCAMETVLQYCKEKNEKKPQKSYLIHAGLEPLTFTNMFPSWEHREDVAEITEREAEVCNQIILVEDVLARLCQNTFPLAQLQARPLPEGVDPLRLEIYLSDQDFEVSKPTNPAAQNLVLSFSFMVCSVTNISFYLP</sequence>
<feature type="compositionally biased region" description="Basic and acidic residues" evidence="4">
    <location>
        <begin position="603"/>
        <end position="646"/>
    </location>
</feature>
<organism evidence="6 7">
    <name type="scientific">Dicentrarchus labrax</name>
    <name type="common">European seabass</name>
    <name type="synonym">Morone labrax</name>
    <dbReference type="NCBI Taxonomy" id="13489"/>
    <lineage>
        <taxon>Eukaryota</taxon>
        <taxon>Metazoa</taxon>
        <taxon>Chordata</taxon>
        <taxon>Craniata</taxon>
        <taxon>Vertebrata</taxon>
        <taxon>Euteleostomi</taxon>
        <taxon>Actinopterygii</taxon>
        <taxon>Neopterygii</taxon>
        <taxon>Teleostei</taxon>
        <taxon>Neoteleostei</taxon>
        <taxon>Acanthomorphata</taxon>
        <taxon>Eupercaria</taxon>
        <taxon>Moronidae</taxon>
        <taxon>Dicentrarchus</taxon>
    </lineage>
</organism>
<dbReference type="GO" id="GO:0015629">
    <property type="term" value="C:actin cytoskeleton"/>
    <property type="evidence" value="ECO:0007669"/>
    <property type="project" value="TreeGrafter"/>
</dbReference>
<dbReference type="InterPro" id="IPR029006">
    <property type="entry name" value="ADF-H/Gelsolin-like_dom_sf"/>
</dbReference>
<feature type="compositionally biased region" description="Polar residues" evidence="4">
    <location>
        <begin position="649"/>
        <end position="665"/>
    </location>
</feature>
<evidence type="ECO:0000259" key="5">
    <source>
        <dbReference type="PROSITE" id="PS51089"/>
    </source>
</evidence>
<feature type="compositionally biased region" description="Basic and acidic residues" evidence="4">
    <location>
        <begin position="244"/>
        <end position="274"/>
    </location>
</feature>
<feature type="region of interest" description="Disordered" evidence="4">
    <location>
        <begin position="790"/>
        <end position="809"/>
    </location>
</feature>
<dbReference type="PROSITE" id="PS51089">
    <property type="entry name" value="HP"/>
    <property type="match status" value="1"/>
</dbReference>
<keyword evidence="2" id="KW-0009">Actin-binding</keyword>
<dbReference type="PANTHER" id="PTHR11977:SF136">
    <property type="entry name" value="LOW QUALITY PROTEIN: SUPERVILLIN"/>
    <property type="match status" value="1"/>
</dbReference>
<feature type="compositionally biased region" description="Basic and acidic residues" evidence="4">
    <location>
        <begin position="1288"/>
        <end position="1310"/>
    </location>
</feature>
<dbReference type="InterPro" id="IPR007123">
    <property type="entry name" value="Gelsolin-like_dom"/>
</dbReference>
<dbReference type="CDD" id="cd11293">
    <property type="entry name" value="gelsolin_S4_like"/>
    <property type="match status" value="1"/>
</dbReference>
<feature type="compositionally biased region" description="Polar residues" evidence="4">
    <location>
        <begin position="1220"/>
        <end position="1230"/>
    </location>
</feature>
<protein>
    <recommendedName>
        <fullName evidence="5">HP domain-containing protein</fullName>
    </recommendedName>
</protein>
<feature type="region of interest" description="Disordered" evidence="4">
    <location>
        <begin position="881"/>
        <end position="951"/>
    </location>
</feature>
<feature type="compositionally biased region" description="Basic and acidic residues" evidence="4">
    <location>
        <begin position="982"/>
        <end position="995"/>
    </location>
</feature>
<keyword evidence="7" id="KW-1185">Reference proteome</keyword>
<proteinExistence type="inferred from homology"/>
<dbReference type="SMART" id="SM00262">
    <property type="entry name" value="GEL"/>
    <property type="match status" value="5"/>
</dbReference>
<dbReference type="GO" id="GO:0005737">
    <property type="term" value="C:cytoplasm"/>
    <property type="evidence" value="ECO:0007669"/>
    <property type="project" value="TreeGrafter"/>
</dbReference>
<feature type="region of interest" description="Disordered" evidence="4">
    <location>
        <begin position="1038"/>
        <end position="1085"/>
    </location>
</feature>
<keyword evidence="3" id="KW-0175">Coiled coil</keyword>
<feature type="compositionally biased region" description="Polar residues" evidence="4">
    <location>
        <begin position="1006"/>
        <end position="1017"/>
    </location>
</feature>
<dbReference type="Proteomes" id="UP000694389">
    <property type="component" value="Unassembled WGS sequence"/>
</dbReference>
<feature type="compositionally biased region" description="Basic and acidic residues" evidence="4">
    <location>
        <begin position="422"/>
        <end position="433"/>
    </location>
</feature>
<feature type="compositionally biased region" description="Low complexity" evidence="4">
    <location>
        <begin position="1430"/>
        <end position="1455"/>
    </location>
</feature>
<feature type="compositionally biased region" description="Low complexity" evidence="4">
    <location>
        <begin position="715"/>
        <end position="727"/>
    </location>
</feature>
<dbReference type="Ensembl" id="ENSDLAT00005082570.1">
    <property type="protein sequence ID" value="ENSDLAP00005066919.1"/>
    <property type="gene ID" value="ENSDLAG00005009237.2"/>
</dbReference>
<feature type="compositionally biased region" description="Low complexity" evidence="4">
    <location>
        <begin position="290"/>
        <end position="302"/>
    </location>
</feature>
<dbReference type="CDD" id="cd11280">
    <property type="entry name" value="gelsolin_like"/>
    <property type="match status" value="1"/>
</dbReference>
<feature type="region of interest" description="Disordered" evidence="4">
    <location>
        <begin position="966"/>
        <end position="1019"/>
    </location>
</feature>
<feature type="region of interest" description="Disordered" evidence="4">
    <location>
        <begin position="419"/>
        <end position="536"/>
    </location>
</feature>
<evidence type="ECO:0000256" key="3">
    <source>
        <dbReference type="SAM" id="Coils"/>
    </source>
</evidence>
<reference evidence="6" key="1">
    <citation type="submission" date="2025-08" db="UniProtKB">
        <authorList>
            <consortium name="Ensembl"/>
        </authorList>
    </citation>
    <scope>IDENTIFICATION</scope>
</reference>
<feature type="region of interest" description="Disordered" evidence="4">
    <location>
        <begin position="603"/>
        <end position="773"/>
    </location>
</feature>